<evidence type="ECO:0000313" key="3">
    <source>
        <dbReference type="Proteomes" id="UP000094342"/>
    </source>
</evidence>
<proteinExistence type="predicted"/>
<feature type="transmembrane region" description="Helical" evidence="1">
    <location>
        <begin position="12"/>
        <end position="31"/>
    </location>
</feature>
<reference evidence="3" key="1">
    <citation type="submission" date="2016-05" db="EMBL/GenBank/DDBJ databases">
        <authorList>
            <person name="Li Y."/>
        </authorList>
    </citation>
    <scope>NUCLEOTIDE SEQUENCE [LARGE SCALE GENOMIC DNA]</scope>
    <source>
        <strain evidence="3">YIC4027</strain>
    </source>
</reference>
<sequence length="62" mass="6690">MSAGRGSTRDRTIADALILLGFCALSIQHLSSLAHFPPQQHRLGGASFAYFIALFSLSSRII</sequence>
<keyword evidence="1" id="KW-0812">Transmembrane</keyword>
<dbReference type="STRING" id="1752398.A8M32_08915"/>
<feature type="transmembrane region" description="Helical" evidence="1">
    <location>
        <begin position="43"/>
        <end position="61"/>
    </location>
</feature>
<dbReference type="AlphaFoldDB" id="A0A1E3VFB0"/>
<organism evidence="2 3">
    <name type="scientific">Sinorhizobium alkalisoli</name>
    <dbReference type="NCBI Taxonomy" id="1752398"/>
    <lineage>
        <taxon>Bacteria</taxon>
        <taxon>Pseudomonadati</taxon>
        <taxon>Pseudomonadota</taxon>
        <taxon>Alphaproteobacteria</taxon>
        <taxon>Hyphomicrobiales</taxon>
        <taxon>Rhizobiaceae</taxon>
        <taxon>Sinorhizobium/Ensifer group</taxon>
        <taxon>Sinorhizobium</taxon>
    </lineage>
</organism>
<dbReference type="EMBL" id="LYBW01000055">
    <property type="protein sequence ID" value="ODR91566.1"/>
    <property type="molecule type" value="Genomic_DNA"/>
</dbReference>
<keyword evidence="1" id="KW-1133">Transmembrane helix</keyword>
<comment type="caution">
    <text evidence="2">The sequence shown here is derived from an EMBL/GenBank/DDBJ whole genome shotgun (WGS) entry which is preliminary data.</text>
</comment>
<keyword evidence="1" id="KW-0472">Membrane</keyword>
<gene>
    <name evidence="2" type="ORF">A8M32_08915</name>
</gene>
<name>A0A1E3VFB0_9HYPH</name>
<protein>
    <submittedName>
        <fullName evidence="2">Uncharacterized protein</fullName>
    </submittedName>
</protein>
<keyword evidence="3" id="KW-1185">Reference proteome</keyword>
<accession>A0A1E3VFB0</accession>
<evidence type="ECO:0000256" key="1">
    <source>
        <dbReference type="SAM" id="Phobius"/>
    </source>
</evidence>
<evidence type="ECO:0000313" key="2">
    <source>
        <dbReference type="EMBL" id="ODR91566.1"/>
    </source>
</evidence>
<dbReference type="Proteomes" id="UP000094342">
    <property type="component" value="Unassembled WGS sequence"/>
</dbReference>